<dbReference type="Proteomes" id="UP000321393">
    <property type="component" value="Unassembled WGS sequence"/>
</dbReference>
<gene>
    <name evidence="2" type="ORF">E6C27_scaffold55G001410</name>
</gene>
<accession>A0A5A7UD92</accession>
<proteinExistence type="predicted"/>
<organism evidence="2 3">
    <name type="scientific">Cucumis melo var. makuwa</name>
    <name type="common">Oriental melon</name>
    <dbReference type="NCBI Taxonomy" id="1194695"/>
    <lineage>
        <taxon>Eukaryota</taxon>
        <taxon>Viridiplantae</taxon>
        <taxon>Streptophyta</taxon>
        <taxon>Embryophyta</taxon>
        <taxon>Tracheophyta</taxon>
        <taxon>Spermatophyta</taxon>
        <taxon>Magnoliopsida</taxon>
        <taxon>eudicotyledons</taxon>
        <taxon>Gunneridae</taxon>
        <taxon>Pentapetalae</taxon>
        <taxon>rosids</taxon>
        <taxon>fabids</taxon>
        <taxon>Cucurbitales</taxon>
        <taxon>Cucurbitaceae</taxon>
        <taxon>Benincaseae</taxon>
        <taxon>Cucumis</taxon>
    </lineage>
</organism>
<feature type="region of interest" description="Disordered" evidence="1">
    <location>
        <begin position="44"/>
        <end position="76"/>
    </location>
</feature>
<evidence type="ECO:0000313" key="3">
    <source>
        <dbReference type="Proteomes" id="UP000321393"/>
    </source>
</evidence>
<evidence type="ECO:0000313" key="2">
    <source>
        <dbReference type="EMBL" id="KAA0051399.1"/>
    </source>
</evidence>
<protein>
    <submittedName>
        <fullName evidence="2">Uncharacterized protein</fullName>
    </submittedName>
</protein>
<reference evidence="2 3" key="1">
    <citation type="submission" date="2019-08" db="EMBL/GenBank/DDBJ databases">
        <title>Draft genome sequences of two oriental melons (Cucumis melo L. var makuwa).</title>
        <authorList>
            <person name="Kwon S.-Y."/>
        </authorList>
    </citation>
    <scope>NUCLEOTIDE SEQUENCE [LARGE SCALE GENOMIC DNA]</scope>
    <source>
        <strain evidence="3">cv. SW 3</strain>
        <tissue evidence="2">Leaf</tissue>
    </source>
</reference>
<evidence type="ECO:0000256" key="1">
    <source>
        <dbReference type="SAM" id="MobiDB-lite"/>
    </source>
</evidence>
<dbReference type="EMBL" id="SSTE01011267">
    <property type="protein sequence ID" value="KAA0051399.1"/>
    <property type="molecule type" value="Genomic_DNA"/>
</dbReference>
<dbReference type="AlphaFoldDB" id="A0A5A7UD92"/>
<name>A0A5A7UD92_CUCMM</name>
<sequence length="230" mass="25419">MGGSTYSLVGAEDTQQTRKPEPKGQFILVRIMAIDIESAFKHPKGTSGMRRVKGQDSLSENDITPEIGRKRSGQHKGTSNFQKVTIFTFGNPILLGGDCNLCIELDFYGVKEVLECGGNFEFVGDRENPSKTSMVINKGHKPPFPRGGSDLEWSLNITMDKSKSDNPPPQVQVLKRNRTRVQDSRILTINTNETKGLRRRGSLHGRVGMCRRFTTGHTDLTAEAVVAGQN</sequence>
<comment type="caution">
    <text evidence="2">The sequence shown here is derived from an EMBL/GenBank/DDBJ whole genome shotgun (WGS) entry which is preliminary data.</text>
</comment>
<feature type="region of interest" description="Disordered" evidence="1">
    <location>
        <begin position="1"/>
        <end position="22"/>
    </location>
</feature>